<dbReference type="EMBL" id="SOEB01000027">
    <property type="protein sequence ID" value="TDX23271.1"/>
    <property type="molecule type" value="Genomic_DNA"/>
</dbReference>
<sequence>MKDDCALGQRTGLPETLRVLLADYPRDLWDSTVPLDGVTRFWLDRHIMFRSLLAQMEDEARRLCDGEAPPEHVVRAIRRQAAILLSELYGHHKIEDLHYFPQLALLEPRLGAGFEILDADHHALEEHLDDLATAVGGLVQAAPEVQHDAAGRLRVRLDRFGGVLDRHLFDEEEIVVPILLRHGEGLVG</sequence>
<dbReference type="Gene3D" id="1.20.120.520">
    <property type="entry name" value="nmb1532 protein domain like"/>
    <property type="match status" value="1"/>
</dbReference>
<feature type="domain" description="Hemerythrin-like" evidence="1">
    <location>
        <begin position="40"/>
        <end position="179"/>
    </location>
</feature>
<name>A0A4R8FM40_9RHOB</name>
<reference evidence="2 3" key="1">
    <citation type="submission" date="2019-03" db="EMBL/GenBank/DDBJ databases">
        <title>Genomic Encyclopedia of Type Strains, Phase IV (KMG-IV): sequencing the most valuable type-strain genomes for metagenomic binning, comparative biology and taxonomic classification.</title>
        <authorList>
            <person name="Goeker M."/>
        </authorList>
    </citation>
    <scope>NUCLEOTIDE SEQUENCE [LARGE SCALE GENOMIC DNA]</scope>
    <source>
        <strain evidence="2 3">JA181</strain>
    </source>
</reference>
<gene>
    <name evidence="2" type="ORF">EV657_12727</name>
</gene>
<protein>
    <submittedName>
        <fullName evidence="2">Hemerythrin HHE cation binding domain-containing protein</fullName>
    </submittedName>
</protein>
<evidence type="ECO:0000259" key="1">
    <source>
        <dbReference type="Pfam" id="PF01814"/>
    </source>
</evidence>
<dbReference type="CDD" id="cd12108">
    <property type="entry name" value="Hr-like"/>
    <property type="match status" value="1"/>
</dbReference>
<proteinExistence type="predicted"/>
<comment type="caution">
    <text evidence="2">The sequence shown here is derived from an EMBL/GenBank/DDBJ whole genome shotgun (WGS) entry which is preliminary data.</text>
</comment>
<accession>A0A4R8FM40</accession>
<organism evidence="2 3">
    <name type="scientific">Rhodovulum visakhapatnamense</name>
    <dbReference type="NCBI Taxonomy" id="364297"/>
    <lineage>
        <taxon>Bacteria</taxon>
        <taxon>Pseudomonadati</taxon>
        <taxon>Pseudomonadota</taxon>
        <taxon>Alphaproteobacteria</taxon>
        <taxon>Rhodobacterales</taxon>
        <taxon>Paracoccaceae</taxon>
        <taxon>Rhodovulum</taxon>
    </lineage>
</organism>
<evidence type="ECO:0000313" key="3">
    <source>
        <dbReference type="Proteomes" id="UP000295484"/>
    </source>
</evidence>
<evidence type="ECO:0000313" key="2">
    <source>
        <dbReference type="EMBL" id="TDX23271.1"/>
    </source>
</evidence>
<dbReference type="Pfam" id="PF01814">
    <property type="entry name" value="Hemerythrin"/>
    <property type="match status" value="1"/>
</dbReference>
<dbReference type="AlphaFoldDB" id="A0A4R8FM40"/>
<dbReference type="InterPro" id="IPR012312">
    <property type="entry name" value="Hemerythrin-like"/>
</dbReference>
<dbReference type="Proteomes" id="UP000295484">
    <property type="component" value="Unassembled WGS sequence"/>
</dbReference>